<dbReference type="OrthoDB" id="793614at2"/>
<organism evidence="1 2">
    <name type="scientific">Cellulomonas carbonis T26</name>
    <dbReference type="NCBI Taxonomy" id="947969"/>
    <lineage>
        <taxon>Bacteria</taxon>
        <taxon>Bacillati</taxon>
        <taxon>Actinomycetota</taxon>
        <taxon>Actinomycetes</taxon>
        <taxon>Micrococcales</taxon>
        <taxon>Cellulomonadaceae</taxon>
        <taxon>Cellulomonas</taxon>
    </lineage>
</organism>
<gene>
    <name evidence="1" type="ORF">N868_00100</name>
</gene>
<dbReference type="RefSeq" id="WP_043601910.1">
    <property type="nucleotide sequence ID" value="NZ_AXCY01000001.1"/>
</dbReference>
<keyword evidence="2" id="KW-1185">Reference proteome</keyword>
<dbReference type="EMBL" id="AXCY01000001">
    <property type="protein sequence ID" value="KGM12812.1"/>
    <property type="molecule type" value="Genomic_DNA"/>
</dbReference>
<reference evidence="1 2" key="2">
    <citation type="journal article" date="2015" name="Stand. Genomic Sci.">
        <title>Draft genome sequence of Cellulomonas carbonis T26(T) and comparative analysis of six Cellulomonas genomes.</title>
        <authorList>
            <person name="Zhuang W."/>
            <person name="Zhang S."/>
            <person name="Xia X."/>
            <person name="Wang G."/>
        </authorList>
    </citation>
    <scope>NUCLEOTIDE SEQUENCE [LARGE SCALE GENOMIC DNA]</scope>
    <source>
        <strain evidence="1 2">T26</strain>
    </source>
</reference>
<name>A0A0A0BYQ6_9CELL</name>
<comment type="caution">
    <text evidence="1">The sequence shown here is derived from an EMBL/GenBank/DDBJ whole genome shotgun (WGS) entry which is preliminary data.</text>
</comment>
<evidence type="ECO:0000313" key="2">
    <source>
        <dbReference type="Proteomes" id="UP000029839"/>
    </source>
</evidence>
<accession>A0A0A0BYQ6</accession>
<sequence length="210" mass="23229">MIVQSVIRGVGGLRRDAVQDDVAEIMTRTGLVCAALRTGRVASPGDAEDLLGPTALDDHRHRHHLMADESPYISMTAGTYVERRRRNRAAYAFDTALAFATHGHQRPGWVFYGYVFLLGRAAGLHAEFGEEVRDVHQHPAWSRFRAEGEVAVPVRVPPRRLQRAELYTPEDVRAALRAGVWPPDPADVEDNEASGRYCAPEQLLGARGVV</sequence>
<reference evidence="1 2" key="1">
    <citation type="submission" date="2013-08" db="EMBL/GenBank/DDBJ databases">
        <title>Genome sequencing of Cellulomonas carbonis T26.</title>
        <authorList>
            <person name="Chen F."/>
            <person name="Li Y."/>
            <person name="Wang G."/>
        </authorList>
    </citation>
    <scope>NUCLEOTIDE SEQUENCE [LARGE SCALE GENOMIC DNA]</scope>
    <source>
        <strain evidence="1 2">T26</strain>
    </source>
</reference>
<dbReference type="AlphaFoldDB" id="A0A0A0BYQ6"/>
<evidence type="ECO:0000313" key="1">
    <source>
        <dbReference type="EMBL" id="KGM12812.1"/>
    </source>
</evidence>
<dbReference type="Proteomes" id="UP000029839">
    <property type="component" value="Unassembled WGS sequence"/>
</dbReference>
<proteinExistence type="predicted"/>
<protein>
    <submittedName>
        <fullName evidence="1">Uncharacterized protein</fullName>
    </submittedName>
</protein>